<evidence type="ECO:0000313" key="2">
    <source>
        <dbReference type="Proteomes" id="UP000807025"/>
    </source>
</evidence>
<dbReference type="AlphaFoldDB" id="A0A9P5ZXP4"/>
<organism evidence="1 2">
    <name type="scientific">Pleurotus eryngii</name>
    <name type="common">Boletus of the steppes</name>
    <dbReference type="NCBI Taxonomy" id="5323"/>
    <lineage>
        <taxon>Eukaryota</taxon>
        <taxon>Fungi</taxon>
        <taxon>Dikarya</taxon>
        <taxon>Basidiomycota</taxon>
        <taxon>Agaricomycotina</taxon>
        <taxon>Agaricomycetes</taxon>
        <taxon>Agaricomycetidae</taxon>
        <taxon>Agaricales</taxon>
        <taxon>Pleurotineae</taxon>
        <taxon>Pleurotaceae</taxon>
        <taxon>Pleurotus</taxon>
    </lineage>
</organism>
<accession>A0A9P5ZXP4</accession>
<dbReference type="Proteomes" id="UP000807025">
    <property type="component" value="Unassembled WGS sequence"/>
</dbReference>
<protein>
    <submittedName>
        <fullName evidence="1">Uncharacterized protein</fullName>
    </submittedName>
</protein>
<evidence type="ECO:0000313" key="1">
    <source>
        <dbReference type="EMBL" id="KAF9493636.1"/>
    </source>
</evidence>
<name>A0A9P5ZXP4_PLEER</name>
<sequence length="167" mass="19092">MSTAAGDLVLADTATENVQPVLLTSRLDERKPRLALLVRKRWPCGIRLTVDFVDQPPPHPTQHAPHSLPHECMGAAQRRLVHREPALATREDQLHEKGVLVLPQHQYQGDRCAPTHHELARIQCSDYRPGHTLGFPHEHLRCRLINWIDPAKAIDYYKQPPNNWTPE</sequence>
<dbReference type="EMBL" id="MU154583">
    <property type="protein sequence ID" value="KAF9493636.1"/>
    <property type="molecule type" value="Genomic_DNA"/>
</dbReference>
<reference evidence="1" key="1">
    <citation type="submission" date="2020-11" db="EMBL/GenBank/DDBJ databases">
        <authorList>
            <consortium name="DOE Joint Genome Institute"/>
            <person name="Ahrendt S."/>
            <person name="Riley R."/>
            <person name="Andreopoulos W."/>
            <person name="Labutti K."/>
            <person name="Pangilinan J."/>
            <person name="Ruiz-Duenas F.J."/>
            <person name="Barrasa J.M."/>
            <person name="Sanchez-Garcia M."/>
            <person name="Camarero S."/>
            <person name="Miyauchi S."/>
            <person name="Serrano A."/>
            <person name="Linde D."/>
            <person name="Babiker R."/>
            <person name="Drula E."/>
            <person name="Ayuso-Fernandez I."/>
            <person name="Pacheco R."/>
            <person name="Padilla G."/>
            <person name="Ferreira P."/>
            <person name="Barriuso J."/>
            <person name="Kellner H."/>
            <person name="Castanera R."/>
            <person name="Alfaro M."/>
            <person name="Ramirez L."/>
            <person name="Pisabarro A.G."/>
            <person name="Kuo A."/>
            <person name="Tritt A."/>
            <person name="Lipzen A."/>
            <person name="He G."/>
            <person name="Yan M."/>
            <person name="Ng V."/>
            <person name="Cullen D."/>
            <person name="Martin F."/>
            <person name="Rosso M.-N."/>
            <person name="Henrissat B."/>
            <person name="Hibbett D."/>
            <person name="Martinez A.T."/>
            <person name="Grigoriev I.V."/>
        </authorList>
    </citation>
    <scope>NUCLEOTIDE SEQUENCE</scope>
    <source>
        <strain evidence="1">ATCC 90797</strain>
    </source>
</reference>
<dbReference type="OrthoDB" id="65569at2759"/>
<gene>
    <name evidence="1" type="ORF">BDN71DRAFT_1432393</name>
</gene>
<keyword evidence="2" id="KW-1185">Reference proteome</keyword>
<comment type="caution">
    <text evidence="1">The sequence shown here is derived from an EMBL/GenBank/DDBJ whole genome shotgun (WGS) entry which is preliminary data.</text>
</comment>
<proteinExistence type="predicted"/>